<dbReference type="SFLD" id="SFLDS00003">
    <property type="entry name" value="Haloacid_Dehalogenase"/>
    <property type="match status" value="1"/>
</dbReference>
<dbReference type="InterPro" id="IPR000150">
    <property type="entry name" value="Cof"/>
</dbReference>
<evidence type="ECO:0000313" key="2">
    <source>
        <dbReference type="Proteomes" id="UP000823844"/>
    </source>
</evidence>
<dbReference type="GO" id="GO:0005829">
    <property type="term" value="C:cytosol"/>
    <property type="evidence" value="ECO:0007669"/>
    <property type="project" value="TreeGrafter"/>
</dbReference>
<dbReference type="PANTHER" id="PTHR10000:SF8">
    <property type="entry name" value="HAD SUPERFAMILY HYDROLASE-LIKE, TYPE 3"/>
    <property type="match status" value="1"/>
</dbReference>
<dbReference type="InterPro" id="IPR036412">
    <property type="entry name" value="HAD-like_sf"/>
</dbReference>
<dbReference type="NCBIfam" id="TIGR01484">
    <property type="entry name" value="HAD-SF-IIB"/>
    <property type="match status" value="1"/>
</dbReference>
<reference evidence="1" key="1">
    <citation type="journal article" date="2021" name="PeerJ">
        <title>Extensive microbial diversity within the chicken gut microbiome revealed by metagenomics and culture.</title>
        <authorList>
            <person name="Gilroy R."/>
            <person name="Ravi A."/>
            <person name="Getino M."/>
            <person name="Pursley I."/>
            <person name="Horton D.L."/>
            <person name="Alikhan N.F."/>
            <person name="Baker D."/>
            <person name="Gharbi K."/>
            <person name="Hall N."/>
            <person name="Watson M."/>
            <person name="Adriaenssens E.M."/>
            <person name="Foster-Nyarko E."/>
            <person name="Jarju S."/>
            <person name="Secka A."/>
            <person name="Antonio M."/>
            <person name="Oren A."/>
            <person name="Chaudhuri R.R."/>
            <person name="La Ragione R."/>
            <person name="Hildebrand F."/>
            <person name="Pallen M.J."/>
        </authorList>
    </citation>
    <scope>NUCLEOTIDE SEQUENCE</scope>
    <source>
        <strain evidence="1">F6-686</strain>
    </source>
</reference>
<organism evidence="1 2">
    <name type="scientific">Candidatus Lactobacillus pullistercoris</name>
    <dbReference type="NCBI Taxonomy" id="2838636"/>
    <lineage>
        <taxon>Bacteria</taxon>
        <taxon>Bacillati</taxon>
        <taxon>Bacillota</taxon>
        <taxon>Bacilli</taxon>
        <taxon>Lactobacillales</taxon>
        <taxon>Lactobacillaceae</taxon>
        <taxon>Lactobacillus</taxon>
    </lineage>
</organism>
<dbReference type="GO" id="GO:0016791">
    <property type="term" value="F:phosphatase activity"/>
    <property type="evidence" value="ECO:0007669"/>
    <property type="project" value="TreeGrafter"/>
</dbReference>
<name>A0A9E2KQN9_9LACO</name>
<gene>
    <name evidence="1" type="ORF">H9806_04265</name>
</gene>
<dbReference type="SFLD" id="SFLDG01140">
    <property type="entry name" value="C2.B:_Phosphomannomutase_and_P"/>
    <property type="match status" value="1"/>
</dbReference>
<dbReference type="SUPFAM" id="SSF56784">
    <property type="entry name" value="HAD-like"/>
    <property type="match status" value="1"/>
</dbReference>
<dbReference type="Gene3D" id="3.30.1240.10">
    <property type="match status" value="1"/>
</dbReference>
<accession>A0A9E2KQN9</accession>
<dbReference type="PROSITE" id="PS01229">
    <property type="entry name" value="COF_2"/>
    <property type="match status" value="1"/>
</dbReference>
<dbReference type="EMBL" id="JAHLFT010000058">
    <property type="protein sequence ID" value="MBU3828339.1"/>
    <property type="molecule type" value="Genomic_DNA"/>
</dbReference>
<proteinExistence type="predicted"/>
<reference evidence="1" key="2">
    <citation type="submission" date="2021-04" db="EMBL/GenBank/DDBJ databases">
        <authorList>
            <person name="Gilroy R."/>
        </authorList>
    </citation>
    <scope>NUCLEOTIDE SEQUENCE</scope>
    <source>
        <strain evidence="1">F6-686</strain>
    </source>
</reference>
<sequence length="262" mass="29566">MKHLICTDIDGTLINDQEQVTPKTRQALERRIKLGDLFIPVSARMPEAIDTVASDIGKHYPMISYNGALLLDEHDHEISSHPFKIERALKILSIVEENYPDVSWNVYRGHNWFSNKLPGTLEEEKIVQVESTKVSIQDIEKLPECHKILLIGTAQEIDELQTKLRAIYPVLDIVKSKPTLLEIMAKGINKGSGVKEMISHYQIPADYVWVFGDNYNDVQMLQAVKHSVAMGNAPDDVKKQTAYVTDSNNDDGIAKILNKYLG</sequence>
<dbReference type="PANTHER" id="PTHR10000">
    <property type="entry name" value="PHOSPHOSERINE PHOSPHATASE"/>
    <property type="match status" value="1"/>
</dbReference>
<dbReference type="AlphaFoldDB" id="A0A9E2KQN9"/>
<keyword evidence="1" id="KW-0378">Hydrolase</keyword>
<dbReference type="InterPro" id="IPR006379">
    <property type="entry name" value="HAD-SF_hydro_IIB"/>
</dbReference>
<dbReference type="Pfam" id="PF08282">
    <property type="entry name" value="Hydrolase_3"/>
    <property type="match status" value="1"/>
</dbReference>
<dbReference type="NCBIfam" id="TIGR00099">
    <property type="entry name" value="Cof-subfamily"/>
    <property type="match status" value="1"/>
</dbReference>
<dbReference type="CDD" id="cd07516">
    <property type="entry name" value="HAD_Pase"/>
    <property type="match status" value="1"/>
</dbReference>
<dbReference type="Proteomes" id="UP000823844">
    <property type="component" value="Unassembled WGS sequence"/>
</dbReference>
<dbReference type="GO" id="GO:0000287">
    <property type="term" value="F:magnesium ion binding"/>
    <property type="evidence" value="ECO:0007669"/>
    <property type="project" value="TreeGrafter"/>
</dbReference>
<dbReference type="InterPro" id="IPR023214">
    <property type="entry name" value="HAD_sf"/>
</dbReference>
<protein>
    <submittedName>
        <fullName evidence="1">Cof-type HAD-IIB family hydrolase</fullName>
    </submittedName>
</protein>
<comment type="caution">
    <text evidence="1">The sequence shown here is derived from an EMBL/GenBank/DDBJ whole genome shotgun (WGS) entry which is preliminary data.</text>
</comment>
<dbReference type="Gene3D" id="3.40.50.1000">
    <property type="entry name" value="HAD superfamily/HAD-like"/>
    <property type="match status" value="1"/>
</dbReference>
<evidence type="ECO:0000313" key="1">
    <source>
        <dbReference type="EMBL" id="MBU3828339.1"/>
    </source>
</evidence>